<evidence type="ECO:0000256" key="6">
    <source>
        <dbReference type="ARBA" id="ARBA00023136"/>
    </source>
</evidence>
<comment type="subcellular location">
    <subcellularLocation>
        <location evidence="1">Cell membrane</location>
        <topology evidence="1">Multi-pass membrane protein</topology>
    </subcellularLocation>
</comment>
<feature type="transmembrane region" description="Helical" evidence="8">
    <location>
        <begin position="303"/>
        <end position="320"/>
    </location>
</feature>
<evidence type="ECO:0000256" key="2">
    <source>
        <dbReference type="ARBA" id="ARBA00022475"/>
    </source>
</evidence>
<feature type="transmembrane region" description="Helical" evidence="8">
    <location>
        <begin position="21"/>
        <end position="41"/>
    </location>
</feature>
<proteinExistence type="inferred from homology"/>
<evidence type="ECO:0000256" key="5">
    <source>
        <dbReference type="ARBA" id="ARBA00022989"/>
    </source>
</evidence>
<keyword evidence="4 8" id="KW-0812">Transmembrane</keyword>
<dbReference type="AlphaFoldDB" id="A0A1F6FHY1"/>
<feature type="transmembrane region" description="Helical" evidence="8">
    <location>
        <begin position="88"/>
        <end position="106"/>
    </location>
</feature>
<feature type="transmembrane region" description="Helical" evidence="8">
    <location>
        <begin position="193"/>
        <end position="213"/>
    </location>
</feature>
<keyword evidence="2" id="KW-1003">Cell membrane</keyword>
<evidence type="ECO:0000256" key="3">
    <source>
        <dbReference type="ARBA" id="ARBA00022679"/>
    </source>
</evidence>
<feature type="transmembrane region" description="Helical" evidence="8">
    <location>
        <begin position="274"/>
        <end position="296"/>
    </location>
</feature>
<gene>
    <name evidence="9" type="ORF">A2392_00080</name>
</gene>
<organism evidence="9 10">
    <name type="scientific">Candidatus Kaiserbacteria bacterium RIFOXYB1_FULL_46_14</name>
    <dbReference type="NCBI Taxonomy" id="1798531"/>
    <lineage>
        <taxon>Bacteria</taxon>
        <taxon>Candidatus Kaiseribacteriota</taxon>
    </lineage>
</organism>
<feature type="transmembrane region" description="Helical" evidence="8">
    <location>
        <begin position="383"/>
        <end position="402"/>
    </location>
</feature>
<evidence type="ECO:0000256" key="7">
    <source>
        <dbReference type="ARBA" id="ARBA00024033"/>
    </source>
</evidence>
<feature type="transmembrane region" description="Helical" evidence="8">
    <location>
        <begin position="352"/>
        <end position="371"/>
    </location>
</feature>
<feature type="transmembrane region" description="Helical" evidence="8">
    <location>
        <begin position="142"/>
        <end position="163"/>
    </location>
</feature>
<comment type="caution">
    <text evidence="9">The sequence shown here is derived from an EMBL/GenBank/DDBJ whole genome shotgun (WGS) entry which is preliminary data.</text>
</comment>
<dbReference type="GO" id="GO:0016758">
    <property type="term" value="F:hexosyltransferase activity"/>
    <property type="evidence" value="ECO:0007669"/>
    <property type="project" value="InterPro"/>
</dbReference>
<evidence type="ECO:0000313" key="10">
    <source>
        <dbReference type="Proteomes" id="UP000177395"/>
    </source>
</evidence>
<evidence type="ECO:0008006" key="11">
    <source>
        <dbReference type="Google" id="ProtNLM"/>
    </source>
</evidence>
<evidence type="ECO:0000256" key="8">
    <source>
        <dbReference type="SAM" id="Phobius"/>
    </source>
</evidence>
<dbReference type="Proteomes" id="UP000177395">
    <property type="component" value="Unassembled WGS sequence"/>
</dbReference>
<feature type="transmembrane region" description="Helical" evidence="8">
    <location>
        <begin position="170"/>
        <end position="187"/>
    </location>
</feature>
<dbReference type="Pfam" id="PF09594">
    <property type="entry name" value="GT87"/>
    <property type="match status" value="1"/>
</dbReference>
<feature type="transmembrane region" description="Helical" evidence="8">
    <location>
        <begin position="326"/>
        <end position="343"/>
    </location>
</feature>
<dbReference type="EMBL" id="MFMS01000008">
    <property type="protein sequence ID" value="OGG85458.1"/>
    <property type="molecule type" value="Genomic_DNA"/>
</dbReference>
<feature type="transmembrane region" description="Helical" evidence="8">
    <location>
        <begin position="113"/>
        <end position="136"/>
    </location>
</feature>
<keyword evidence="3" id="KW-0808">Transferase</keyword>
<evidence type="ECO:0000256" key="1">
    <source>
        <dbReference type="ARBA" id="ARBA00004651"/>
    </source>
</evidence>
<feature type="transmembrane region" description="Helical" evidence="8">
    <location>
        <begin position="220"/>
        <end position="239"/>
    </location>
</feature>
<dbReference type="GO" id="GO:0005886">
    <property type="term" value="C:plasma membrane"/>
    <property type="evidence" value="ECO:0007669"/>
    <property type="project" value="UniProtKB-SubCell"/>
</dbReference>
<evidence type="ECO:0000256" key="4">
    <source>
        <dbReference type="ARBA" id="ARBA00022692"/>
    </source>
</evidence>
<reference evidence="9 10" key="1">
    <citation type="journal article" date="2016" name="Nat. Commun.">
        <title>Thousands of microbial genomes shed light on interconnected biogeochemical processes in an aquifer system.</title>
        <authorList>
            <person name="Anantharaman K."/>
            <person name="Brown C.T."/>
            <person name="Hug L.A."/>
            <person name="Sharon I."/>
            <person name="Castelle C.J."/>
            <person name="Probst A.J."/>
            <person name="Thomas B.C."/>
            <person name="Singh A."/>
            <person name="Wilkins M.J."/>
            <person name="Karaoz U."/>
            <person name="Brodie E.L."/>
            <person name="Williams K.H."/>
            <person name="Hubbard S.S."/>
            <person name="Banfield J.F."/>
        </authorList>
    </citation>
    <scope>NUCLEOTIDE SEQUENCE [LARGE SCALE GENOMIC DNA]</scope>
</reference>
<accession>A0A1F6FHY1</accession>
<sequence>MSIKGIAKTAYESYPLQFFVRHIYLILWVATALCVGVVFVFDPYHTAHSLIVGDLTFGGDYRTYYTGGLDIMKGGAHLYDRHLWSPLFNSYIGGFVYPPLMALYFVPFSLLPFALSYIIHSILSIGLLIASCVLLSRLLTSPKLFCVIALPSFFLSPIFVLHLDRGQTDIMVSFLLVAALYQLHFHRSLSSGFFLGIAAALKVTPIIFLAYLLWRDRKAFFVATGTIIASIVIFPINLYGTFLRELSAFASGTSSGHLSNSIQGVFFYQTIPEFFPLLALISVFLIVSVVALFLFLSKPKHTDPIILLMISGILVTFMMIAPSTAWAYNGVHSLILFAAYWEIRTRKLISNGLVFVFDILAFCALSAPLLLEVVRSSPLRAPFVFRPLVFFAFLILFAYVLLRQKMPLYKKAHHSTTPH</sequence>
<comment type="similarity">
    <text evidence="7">Belongs to the glycosyltransferase 87 family.</text>
</comment>
<keyword evidence="5 8" id="KW-1133">Transmembrane helix</keyword>
<protein>
    <recommendedName>
        <fullName evidence="11">DUF2029 domain-containing protein</fullName>
    </recommendedName>
</protein>
<name>A0A1F6FHY1_9BACT</name>
<dbReference type="STRING" id="1798531.A2392_00080"/>
<evidence type="ECO:0000313" key="9">
    <source>
        <dbReference type="EMBL" id="OGG85458.1"/>
    </source>
</evidence>
<keyword evidence="6 8" id="KW-0472">Membrane</keyword>
<dbReference type="InterPro" id="IPR018584">
    <property type="entry name" value="GT87"/>
</dbReference>